<evidence type="ECO:0000256" key="2">
    <source>
        <dbReference type="SAM" id="Phobius"/>
    </source>
</evidence>
<keyword evidence="2" id="KW-0472">Membrane</keyword>
<reference evidence="3 4" key="1">
    <citation type="submission" date="2017-01" db="EMBL/GenBank/DDBJ databases">
        <title>The cable genome- insights into the physiology and evolution of filamentous bacteria capable of sulfide oxidation via long distance electron transfer.</title>
        <authorList>
            <person name="Schreiber L."/>
            <person name="Bjerg J.T."/>
            <person name="Boggild A."/>
            <person name="Van De Vossenberg J."/>
            <person name="Meysman F."/>
            <person name="Nielsen L.P."/>
            <person name="Schramm A."/>
            <person name="Kjeldsen K.U."/>
        </authorList>
    </citation>
    <scope>NUCLEOTIDE SEQUENCE [LARGE SCALE GENOMIC DNA]</scope>
    <source>
        <strain evidence="3">MCF</strain>
    </source>
</reference>
<evidence type="ECO:0000256" key="1">
    <source>
        <dbReference type="SAM" id="MobiDB-lite"/>
    </source>
</evidence>
<keyword evidence="4" id="KW-1185">Reference proteome</keyword>
<feature type="compositionally biased region" description="Polar residues" evidence="1">
    <location>
        <begin position="83"/>
        <end position="93"/>
    </location>
</feature>
<evidence type="ECO:0000313" key="4">
    <source>
        <dbReference type="Proteomes" id="UP000287853"/>
    </source>
</evidence>
<evidence type="ECO:0008006" key="5">
    <source>
        <dbReference type="Google" id="ProtNLM"/>
    </source>
</evidence>
<keyword evidence="2" id="KW-0812">Transmembrane</keyword>
<dbReference type="EMBL" id="MTKO01000084">
    <property type="protein sequence ID" value="RWX45007.1"/>
    <property type="molecule type" value="Genomic_DNA"/>
</dbReference>
<name>A0A444IVX5_9BACT</name>
<comment type="caution">
    <text evidence="3">The sequence shown here is derived from an EMBL/GenBank/DDBJ whole genome shotgun (WGS) entry which is preliminary data.</text>
</comment>
<keyword evidence="2" id="KW-1133">Transmembrane helix</keyword>
<sequence>MTEQVVTKKGVSLKQVLLIVAGAMVLTVLLTVFAIKTWLFPSPFTPVELSQQEEQQLEQKISQFDTVADSRPSHNKNGAGPANTRSRARSYTPQPDDYDTQGALKPEAYSEEGANREITFTERELNGLLANNTDLAQKMAVDLDTDLVSLRLLIPVDPDFPIMGGKTLRVRAGAELAYRDNKPVVVLKGVSVMGVPIPNAWLGGLKNIDLMQEFGGEPGFWQSLGEGVESIQVRDGELYVKLKE</sequence>
<gene>
    <name evidence="3" type="ORF">H206_01182</name>
</gene>
<dbReference type="AlphaFoldDB" id="A0A444IVX5"/>
<dbReference type="Proteomes" id="UP000287853">
    <property type="component" value="Unassembled WGS sequence"/>
</dbReference>
<proteinExistence type="predicted"/>
<protein>
    <recommendedName>
        <fullName evidence="5">Arginine N-succinyltransferase</fullName>
    </recommendedName>
</protein>
<evidence type="ECO:0000313" key="3">
    <source>
        <dbReference type="EMBL" id="RWX45007.1"/>
    </source>
</evidence>
<feature type="transmembrane region" description="Helical" evidence="2">
    <location>
        <begin position="16"/>
        <end position="40"/>
    </location>
</feature>
<feature type="region of interest" description="Disordered" evidence="1">
    <location>
        <begin position="65"/>
        <end position="103"/>
    </location>
</feature>
<accession>A0A444IVX5</accession>
<organism evidence="3 4">
    <name type="scientific">Candidatus Electrothrix aarhusensis</name>
    <dbReference type="NCBI Taxonomy" id="1859131"/>
    <lineage>
        <taxon>Bacteria</taxon>
        <taxon>Pseudomonadati</taxon>
        <taxon>Thermodesulfobacteriota</taxon>
        <taxon>Desulfobulbia</taxon>
        <taxon>Desulfobulbales</taxon>
        <taxon>Desulfobulbaceae</taxon>
        <taxon>Candidatus Electrothrix</taxon>
    </lineage>
</organism>